<evidence type="ECO:0000259" key="5">
    <source>
        <dbReference type="PROSITE" id="PS50931"/>
    </source>
</evidence>
<evidence type="ECO:0000313" key="6">
    <source>
        <dbReference type="EMBL" id="VVN79262.1"/>
    </source>
</evidence>
<dbReference type="GO" id="GO:0043565">
    <property type="term" value="F:sequence-specific DNA binding"/>
    <property type="evidence" value="ECO:0007669"/>
    <property type="project" value="TreeGrafter"/>
</dbReference>
<keyword evidence="4" id="KW-0804">Transcription</keyword>
<dbReference type="Proteomes" id="UP000326557">
    <property type="component" value="Unassembled WGS sequence"/>
</dbReference>
<proteinExistence type="inferred from homology"/>
<feature type="domain" description="HTH lysR-type" evidence="5">
    <location>
        <begin position="1"/>
        <end position="16"/>
    </location>
</feature>
<reference evidence="6 7" key="1">
    <citation type="submission" date="2019-09" db="EMBL/GenBank/DDBJ databases">
        <authorList>
            <person name="Chandra G."/>
            <person name="Truman W A."/>
        </authorList>
    </citation>
    <scope>NUCLEOTIDE SEQUENCE [LARGE SCALE GENOMIC DNA]</scope>
    <source>
        <strain evidence="6">PS704</strain>
    </source>
</reference>
<evidence type="ECO:0000256" key="1">
    <source>
        <dbReference type="ARBA" id="ARBA00009437"/>
    </source>
</evidence>
<comment type="similarity">
    <text evidence="1">Belongs to the LysR transcriptional regulatory family.</text>
</comment>
<dbReference type="PANTHER" id="PTHR30537:SF5">
    <property type="entry name" value="HTH-TYPE TRANSCRIPTIONAL ACTIVATOR TTDR-RELATED"/>
    <property type="match status" value="1"/>
</dbReference>
<dbReference type="SUPFAM" id="SSF46785">
    <property type="entry name" value="Winged helix' DNA-binding domain"/>
    <property type="match status" value="1"/>
</dbReference>
<dbReference type="AlphaFoldDB" id="A0A5E7AID2"/>
<evidence type="ECO:0000256" key="2">
    <source>
        <dbReference type="ARBA" id="ARBA00023015"/>
    </source>
</evidence>
<dbReference type="CDD" id="cd08422">
    <property type="entry name" value="PBP2_CrgA_like"/>
    <property type="match status" value="1"/>
</dbReference>
<protein>
    <submittedName>
        <fullName evidence="6">HTH-type transcriptional regulator DmlR</fullName>
    </submittedName>
</protein>
<dbReference type="PROSITE" id="PS50931">
    <property type="entry name" value="HTH_LYSR"/>
    <property type="match status" value="1"/>
</dbReference>
<dbReference type="Gene3D" id="3.40.190.290">
    <property type="match status" value="1"/>
</dbReference>
<dbReference type="InterPro" id="IPR005119">
    <property type="entry name" value="LysR_subst-bd"/>
</dbReference>
<dbReference type="Pfam" id="PF03466">
    <property type="entry name" value="LysR_substrate"/>
    <property type="match status" value="1"/>
</dbReference>
<dbReference type="EMBL" id="CABVHP010000002">
    <property type="protein sequence ID" value="VVN79262.1"/>
    <property type="molecule type" value="Genomic_DNA"/>
</dbReference>
<dbReference type="GO" id="GO:0003700">
    <property type="term" value="F:DNA-binding transcription factor activity"/>
    <property type="evidence" value="ECO:0007669"/>
    <property type="project" value="InterPro"/>
</dbReference>
<sequence length="255" mass="27749">MGVRLFHRSTRKLSLTDAGHSLYGQSATQINELSEVSRQLSAGSGEPTGRIRIAAPSDFFEIFQMDFVADFLSRYPKVHLDFALSDQRVDLIAEGMDLAFRAGIMPDSSLVARKINTGRRILAASQTYLDTYGIPVDIYALNHHICILAPSVAGQSTWHLDGPLGGAQIVISGRFSANTAQAQLKAAISGLGICFLPEPILRSSLKGGTLVEVLADHDQKNNDLFIVYPSRKHIPLAVGIFVDEAVVYLQGKLLE</sequence>
<gene>
    <name evidence="6" type="primary">dmlR_7</name>
    <name evidence="6" type="ORF">PS704_00965</name>
</gene>
<dbReference type="Gene3D" id="1.10.10.10">
    <property type="entry name" value="Winged helix-like DNA-binding domain superfamily/Winged helix DNA-binding domain"/>
    <property type="match status" value="1"/>
</dbReference>
<accession>A0A5E7AID2</accession>
<evidence type="ECO:0000256" key="4">
    <source>
        <dbReference type="ARBA" id="ARBA00023163"/>
    </source>
</evidence>
<organism evidence="6 7">
    <name type="scientific">Pseudomonas fluorescens</name>
    <dbReference type="NCBI Taxonomy" id="294"/>
    <lineage>
        <taxon>Bacteria</taxon>
        <taxon>Pseudomonadati</taxon>
        <taxon>Pseudomonadota</taxon>
        <taxon>Gammaproteobacteria</taxon>
        <taxon>Pseudomonadales</taxon>
        <taxon>Pseudomonadaceae</taxon>
        <taxon>Pseudomonas</taxon>
    </lineage>
</organism>
<dbReference type="InterPro" id="IPR036388">
    <property type="entry name" value="WH-like_DNA-bd_sf"/>
</dbReference>
<keyword evidence="3" id="KW-0238">DNA-binding</keyword>
<dbReference type="GO" id="GO:0006351">
    <property type="term" value="P:DNA-templated transcription"/>
    <property type="evidence" value="ECO:0007669"/>
    <property type="project" value="TreeGrafter"/>
</dbReference>
<dbReference type="InterPro" id="IPR058163">
    <property type="entry name" value="LysR-type_TF_proteobact-type"/>
</dbReference>
<dbReference type="InterPro" id="IPR000847">
    <property type="entry name" value="LysR_HTH_N"/>
</dbReference>
<name>A0A5E7AID2_PSEFL</name>
<dbReference type="InterPro" id="IPR036390">
    <property type="entry name" value="WH_DNA-bd_sf"/>
</dbReference>
<keyword evidence="2" id="KW-0805">Transcription regulation</keyword>
<dbReference type="SUPFAM" id="SSF53850">
    <property type="entry name" value="Periplasmic binding protein-like II"/>
    <property type="match status" value="1"/>
</dbReference>
<dbReference type="PANTHER" id="PTHR30537">
    <property type="entry name" value="HTH-TYPE TRANSCRIPTIONAL REGULATOR"/>
    <property type="match status" value="1"/>
</dbReference>
<evidence type="ECO:0000313" key="7">
    <source>
        <dbReference type="Proteomes" id="UP000326557"/>
    </source>
</evidence>
<evidence type="ECO:0000256" key="3">
    <source>
        <dbReference type="ARBA" id="ARBA00023125"/>
    </source>
</evidence>